<dbReference type="PANTHER" id="PTHR44154:SF1">
    <property type="entry name" value="QUINONE OXIDOREDUCTASE"/>
    <property type="match status" value="1"/>
</dbReference>
<keyword evidence="1" id="KW-0521">NADP</keyword>
<proteinExistence type="predicted"/>
<dbReference type="SMART" id="SM00829">
    <property type="entry name" value="PKS_ER"/>
    <property type="match status" value="1"/>
</dbReference>
<gene>
    <name evidence="3" type="ORF">AAME72_10350</name>
</gene>
<feature type="domain" description="Enoyl reductase (ER)" evidence="2">
    <location>
        <begin position="10"/>
        <end position="317"/>
    </location>
</feature>
<accession>A0AAU7G555</accession>
<evidence type="ECO:0000259" key="2">
    <source>
        <dbReference type="SMART" id="SM00829"/>
    </source>
</evidence>
<dbReference type="Gene3D" id="3.40.50.720">
    <property type="entry name" value="NAD(P)-binding Rossmann-like Domain"/>
    <property type="match status" value="1"/>
</dbReference>
<dbReference type="PANTHER" id="PTHR44154">
    <property type="entry name" value="QUINONE OXIDOREDUCTASE"/>
    <property type="match status" value="1"/>
</dbReference>
<dbReference type="RefSeq" id="WP_348786480.1">
    <property type="nucleotide sequence ID" value="NZ_CP157390.1"/>
</dbReference>
<dbReference type="GO" id="GO:0016491">
    <property type="term" value="F:oxidoreductase activity"/>
    <property type="evidence" value="ECO:0007669"/>
    <property type="project" value="InterPro"/>
</dbReference>
<sequence length="319" mass="32540">MKAVIIEEFGDPAGMRVADRPKPAAGPGRLLVRTEAIGVGGVDAVIRRGTIGLAGEPGMVPGSEVAGVVEAVGAGVDPGWLGRRVWAFTGLTGGYAEYASAGLDDVTAIPDALDSVDAVTLGSAATVAHFALAHAHLAPGESVLVRGASGSIGIAAIQLAAHAGAAAVAGTTSSAERGRRLRRLGATHLLDRAGAGDDAFPDQVDVIVDIIGGQDVPAFVDRLAPNGRYVLVGAVAGFPPADFGRPLLTGFRLSRSIAAFSLDSVPVPERNRVRAQLFERAARGELGSVVHEVLPLAEAAEAHRRMDAGAVFGRIVLEP</sequence>
<dbReference type="Pfam" id="PF08240">
    <property type="entry name" value="ADH_N"/>
    <property type="match status" value="1"/>
</dbReference>
<dbReference type="Pfam" id="PF13602">
    <property type="entry name" value="ADH_zinc_N_2"/>
    <property type="match status" value="1"/>
</dbReference>
<dbReference type="EMBL" id="CP157390">
    <property type="protein sequence ID" value="XBM46495.1"/>
    <property type="molecule type" value="Genomic_DNA"/>
</dbReference>
<dbReference type="InterPro" id="IPR020843">
    <property type="entry name" value="ER"/>
</dbReference>
<dbReference type="InterPro" id="IPR036291">
    <property type="entry name" value="NAD(P)-bd_dom_sf"/>
</dbReference>
<evidence type="ECO:0000256" key="1">
    <source>
        <dbReference type="ARBA" id="ARBA00022857"/>
    </source>
</evidence>
<reference evidence="3" key="1">
    <citation type="submission" date="2024-05" db="EMBL/GenBank/DDBJ databases">
        <title>The Natural Products Discovery Center: Release of the First 8490 Sequenced Strains for Exploring Actinobacteria Biosynthetic Diversity.</title>
        <authorList>
            <person name="Kalkreuter E."/>
            <person name="Kautsar S.A."/>
            <person name="Yang D."/>
            <person name="Bader C.D."/>
            <person name="Teijaro C.N."/>
            <person name="Fluegel L."/>
            <person name="Davis C.M."/>
            <person name="Simpson J.R."/>
            <person name="Lauterbach L."/>
            <person name="Steele A.D."/>
            <person name="Gui C."/>
            <person name="Meng S."/>
            <person name="Li G."/>
            <person name="Viehrig K."/>
            <person name="Ye F."/>
            <person name="Su P."/>
            <person name="Kiefer A.F."/>
            <person name="Nichols A."/>
            <person name="Cepeda A.J."/>
            <person name="Yan W."/>
            <person name="Fan B."/>
            <person name="Jiang Y."/>
            <person name="Adhikari A."/>
            <person name="Zheng C.-J."/>
            <person name="Schuster L."/>
            <person name="Cowan T.M."/>
            <person name="Smanski M.J."/>
            <person name="Chevrette M.G."/>
            <person name="de Carvalho L.P.S."/>
            <person name="Shen B."/>
        </authorList>
    </citation>
    <scope>NUCLEOTIDE SEQUENCE</scope>
    <source>
        <strain evidence="3">NPDC080035</strain>
    </source>
</reference>
<dbReference type="InterPro" id="IPR011032">
    <property type="entry name" value="GroES-like_sf"/>
</dbReference>
<dbReference type="InterPro" id="IPR013154">
    <property type="entry name" value="ADH-like_N"/>
</dbReference>
<name>A0AAU7G555_9MICO</name>
<dbReference type="SUPFAM" id="SSF51735">
    <property type="entry name" value="NAD(P)-binding Rossmann-fold domains"/>
    <property type="match status" value="1"/>
</dbReference>
<organism evidence="3">
    <name type="scientific">Leifsonia sp. NPDC080035</name>
    <dbReference type="NCBI Taxonomy" id="3143936"/>
    <lineage>
        <taxon>Bacteria</taxon>
        <taxon>Bacillati</taxon>
        <taxon>Actinomycetota</taxon>
        <taxon>Actinomycetes</taxon>
        <taxon>Micrococcales</taxon>
        <taxon>Microbacteriaceae</taxon>
        <taxon>Leifsonia</taxon>
    </lineage>
</organism>
<dbReference type="InterPro" id="IPR051603">
    <property type="entry name" value="Zinc-ADH_QOR/CCCR"/>
</dbReference>
<dbReference type="Gene3D" id="3.90.180.10">
    <property type="entry name" value="Medium-chain alcohol dehydrogenases, catalytic domain"/>
    <property type="match status" value="1"/>
</dbReference>
<protein>
    <submittedName>
        <fullName evidence="3">Zinc-binding dehydrogenase</fullName>
    </submittedName>
</protein>
<evidence type="ECO:0000313" key="3">
    <source>
        <dbReference type="EMBL" id="XBM46495.1"/>
    </source>
</evidence>
<dbReference type="SUPFAM" id="SSF50129">
    <property type="entry name" value="GroES-like"/>
    <property type="match status" value="1"/>
</dbReference>
<dbReference type="AlphaFoldDB" id="A0AAU7G555"/>